<sequence>MFSLTCLSTHPVIQLLDKCITLRTFKQVHAQAITTGLAVHTYPLSRILPISSALSLSYALSIFNQIPNPTIFLFNTLISSVVNCKYHTRIALSLYNRILSDKTLVPNSFTYPSLFKACGSSEWAEHGRALHTHVLKFLEPPYDHYVQSSLLVFYAKLGQVGTSRYLFNEISNPDLATWNSILNAYARSNGSTCAGILTDKDATSSLECLNLFRELQGSKVRPNEVTLVAVVSACANLGALAQGVWVHAYLRKHNLQLNIFVATALVDMYSKCGCLDLAYQLFSLLPRRDVFCYNAMIGGFGFHGFGHQALDLFSEIKVEGLIPDDVTFVVTISACSHVGLVEEGRRVFNSMKEIFEIEPKLEHYSCLVDLLGRAGQLMEAEEIVRDMPMKPNAVVWRSLLGAAKVHGNLEIGEVALKKLLQLEPGTSGNYVLLSNLYARMNRWEDVNKVRRLMKDHTIDKFPGSSMVEIDGTLHEFLTGDRTHPRLEEVHSKLDDINRALRAYGHKPGTMDVLFDIEEEEKEDALSYHSERLAIAFALITSDSRVPIRVIKNLRVCSDCHASTKLISLIYGREIIVRDRTRFHCFRDGTCSCSDYW</sequence>
<evidence type="ECO:0000256" key="3">
    <source>
        <dbReference type="PROSITE-ProRule" id="PRU00708"/>
    </source>
</evidence>
<evidence type="ECO:0000256" key="2">
    <source>
        <dbReference type="ARBA" id="ARBA00022737"/>
    </source>
</evidence>
<gene>
    <name evidence="5" type="ORF">EUGRSUZ_H03410</name>
</gene>
<name>A0A059B3S8_EUCGR</name>
<dbReference type="Pfam" id="PF13041">
    <property type="entry name" value="PPR_2"/>
    <property type="match status" value="1"/>
</dbReference>
<dbReference type="InterPro" id="IPR011990">
    <property type="entry name" value="TPR-like_helical_dom_sf"/>
</dbReference>
<keyword evidence="2" id="KW-0677">Repeat</keyword>
<dbReference type="Gene3D" id="1.25.40.10">
    <property type="entry name" value="Tetratricopeptide repeat domain"/>
    <property type="match status" value="3"/>
</dbReference>
<protein>
    <recommendedName>
        <fullName evidence="4">DYW domain-containing protein</fullName>
    </recommendedName>
</protein>
<organism evidence="5">
    <name type="scientific">Eucalyptus grandis</name>
    <name type="common">Flooded gum</name>
    <dbReference type="NCBI Taxonomy" id="71139"/>
    <lineage>
        <taxon>Eukaryota</taxon>
        <taxon>Viridiplantae</taxon>
        <taxon>Streptophyta</taxon>
        <taxon>Embryophyta</taxon>
        <taxon>Tracheophyta</taxon>
        <taxon>Spermatophyta</taxon>
        <taxon>Magnoliopsida</taxon>
        <taxon>eudicotyledons</taxon>
        <taxon>Gunneridae</taxon>
        <taxon>Pentapetalae</taxon>
        <taxon>rosids</taxon>
        <taxon>malvids</taxon>
        <taxon>Myrtales</taxon>
        <taxon>Myrtaceae</taxon>
        <taxon>Myrtoideae</taxon>
        <taxon>Eucalypteae</taxon>
        <taxon>Eucalyptus</taxon>
    </lineage>
</organism>
<dbReference type="AlphaFoldDB" id="A0A059B3S8"/>
<dbReference type="InterPro" id="IPR032867">
    <property type="entry name" value="DYW_dom"/>
</dbReference>
<dbReference type="FunFam" id="1.25.40.10:FF:000031">
    <property type="entry name" value="Pentatricopeptide repeat-containing protein mitochondrial"/>
    <property type="match status" value="1"/>
</dbReference>
<dbReference type="FunFam" id="1.25.40.10:FF:001630">
    <property type="entry name" value="Pentatricopeptide repeat-containing protein At5g43790"/>
    <property type="match status" value="1"/>
</dbReference>
<accession>A0A059B3S8</accession>
<dbReference type="NCBIfam" id="TIGR00756">
    <property type="entry name" value="PPR"/>
    <property type="match status" value="1"/>
</dbReference>
<proteinExistence type="inferred from homology"/>
<dbReference type="InParanoid" id="A0A059B3S8"/>
<dbReference type="EMBL" id="KK198760">
    <property type="protein sequence ID" value="KCW60679.1"/>
    <property type="molecule type" value="Genomic_DNA"/>
</dbReference>
<dbReference type="OrthoDB" id="185373at2759"/>
<reference evidence="5" key="1">
    <citation type="submission" date="2013-07" db="EMBL/GenBank/DDBJ databases">
        <title>The genome of Eucalyptus grandis.</title>
        <authorList>
            <person name="Schmutz J."/>
            <person name="Hayes R."/>
            <person name="Myburg A."/>
            <person name="Tuskan G."/>
            <person name="Grattapaglia D."/>
            <person name="Rokhsar D.S."/>
        </authorList>
    </citation>
    <scope>NUCLEOTIDE SEQUENCE</scope>
    <source>
        <tissue evidence="5">Leaf extractions</tissue>
    </source>
</reference>
<dbReference type="GO" id="GO:0003723">
    <property type="term" value="F:RNA binding"/>
    <property type="evidence" value="ECO:0007669"/>
    <property type="project" value="InterPro"/>
</dbReference>
<dbReference type="FunFam" id="1.25.40.10:FF:000366">
    <property type="entry name" value="Pentatricopeptide (PPR) repeat-containing protein"/>
    <property type="match status" value="1"/>
</dbReference>
<dbReference type="PROSITE" id="PS51375">
    <property type="entry name" value="PPR"/>
    <property type="match status" value="1"/>
</dbReference>
<dbReference type="OMA" id="ECIKKMP"/>
<feature type="repeat" description="PPR" evidence="3">
    <location>
        <begin position="289"/>
        <end position="323"/>
    </location>
</feature>
<comment type="similarity">
    <text evidence="1">Belongs to the PPR family. PCMP-H subfamily.</text>
</comment>
<dbReference type="eggNOG" id="KOG4197">
    <property type="taxonomic scope" value="Eukaryota"/>
</dbReference>
<evidence type="ECO:0000256" key="1">
    <source>
        <dbReference type="ARBA" id="ARBA00006643"/>
    </source>
</evidence>
<dbReference type="Pfam" id="PF14432">
    <property type="entry name" value="DYW_deaminase"/>
    <property type="match status" value="1"/>
</dbReference>
<dbReference type="PANTHER" id="PTHR47926:SF450">
    <property type="entry name" value="DYW DOMAIN-CONTAINING PROTEIN"/>
    <property type="match status" value="1"/>
</dbReference>
<evidence type="ECO:0000259" key="4">
    <source>
        <dbReference type="Pfam" id="PF14432"/>
    </source>
</evidence>
<dbReference type="GO" id="GO:0009451">
    <property type="term" value="P:RNA modification"/>
    <property type="evidence" value="ECO:0007669"/>
    <property type="project" value="InterPro"/>
</dbReference>
<dbReference type="Gramene" id="KCW60679">
    <property type="protein sequence ID" value="KCW60679"/>
    <property type="gene ID" value="EUGRSUZ_H03410"/>
</dbReference>
<dbReference type="InterPro" id="IPR002885">
    <property type="entry name" value="PPR_rpt"/>
</dbReference>
<feature type="domain" description="DYW" evidence="4">
    <location>
        <begin position="504"/>
        <end position="596"/>
    </location>
</feature>
<dbReference type="InterPro" id="IPR046960">
    <property type="entry name" value="PPR_At4g14850-like_plant"/>
</dbReference>
<dbReference type="Pfam" id="PF20431">
    <property type="entry name" value="E_motif"/>
    <property type="match status" value="1"/>
</dbReference>
<dbReference type="KEGG" id="egr:104414752"/>
<dbReference type="PANTHER" id="PTHR47926">
    <property type="entry name" value="PENTATRICOPEPTIDE REPEAT-CONTAINING PROTEIN"/>
    <property type="match status" value="1"/>
</dbReference>
<dbReference type="InterPro" id="IPR046848">
    <property type="entry name" value="E_motif"/>
</dbReference>
<evidence type="ECO:0000313" key="5">
    <source>
        <dbReference type="EMBL" id="KCW60679.1"/>
    </source>
</evidence>
<dbReference type="GO" id="GO:0008270">
    <property type="term" value="F:zinc ion binding"/>
    <property type="evidence" value="ECO:0007669"/>
    <property type="project" value="InterPro"/>
</dbReference>
<dbReference type="FunCoup" id="A0A059B3S8">
    <property type="interactions" value="135"/>
</dbReference>
<dbReference type="Pfam" id="PF01535">
    <property type="entry name" value="PPR"/>
    <property type="match status" value="1"/>
</dbReference>